<proteinExistence type="predicted"/>
<name>A0AAP3GE73_BRELA</name>
<dbReference type="EMBL" id="JAPTNE010000058">
    <property type="protein sequence ID" value="MCZ0810164.1"/>
    <property type="molecule type" value="Genomic_DNA"/>
</dbReference>
<accession>A0AAP3GE73</accession>
<dbReference type="RefSeq" id="WP_258434918.1">
    <property type="nucleotide sequence ID" value="NZ_JANSGW010000058.1"/>
</dbReference>
<organism evidence="1 2">
    <name type="scientific">Brevibacillus laterosporus</name>
    <name type="common">Bacillus laterosporus</name>
    <dbReference type="NCBI Taxonomy" id="1465"/>
    <lineage>
        <taxon>Bacteria</taxon>
        <taxon>Bacillati</taxon>
        <taxon>Bacillota</taxon>
        <taxon>Bacilli</taxon>
        <taxon>Bacillales</taxon>
        <taxon>Paenibacillaceae</taxon>
        <taxon>Brevibacillus</taxon>
    </lineage>
</organism>
<dbReference type="AlphaFoldDB" id="A0AAP3GE73"/>
<evidence type="ECO:0008006" key="3">
    <source>
        <dbReference type="Google" id="ProtNLM"/>
    </source>
</evidence>
<sequence length="273" mass="30845">MKNKTSRILMKGLGGVAAMFLLFGVAVNTLPGFVVAAENVPFLGSLVKVLQFNSGYANGGERTDGSNIKPITFKKEKDAEQIVINFTQGNKEWGETPQKTAPAFHVSYQENPYTMTFTLDGVRWFDNQTFEELKKSDLVADAYRLITLDDSSDRFVFVFKSPVKYEVGEYSNPAQIILNLSKDHQVQEKTVYSIRTAAYPLGEKLALIEEGLFEEKGVRVLKDSENMFYIEVGLFENMDEANRKVSEISEKYGSTFKEEYGKELNVFVEKRGK</sequence>
<evidence type="ECO:0000313" key="1">
    <source>
        <dbReference type="EMBL" id="MCZ0810164.1"/>
    </source>
</evidence>
<evidence type="ECO:0000313" key="2">
    <source>
        <dbReference type="Proteomes" id="UP001077662"/>
    </source>
</evidence>
<protein>
    <recommendedName>
        <fullName evidence="3">SPOR domain-containing protein</fullName>
    </recommendedName>
</protein>
<dbReference type="Proteomes" id="UP001077662">
    <property type="component" value="Unassembled WGS sequence"/>
</dbReference>
<reference evidence="1" key="1">
    <citation type="submission" date="2022-09" db="EMBL/GenBank/DDBJ databases">
        <title>Genome analysis and characterization of larvicidal activity of Brevibacillus strains.</title>
        <authorList>
            <person name="Patrusheva E.V."/>
            <person name="Izotova A.O."/>
            <person name="Toshchakov S.V."/>
            <person name="Sineoky S.P."/>
        </authorList>
    </citation>
    <scope>NUCLEOTIDE SEQUENCE</scope>
    <source>
        <strain evidence="1">VKPM_B-13247</strain>
    </source>
</reference>
<gene>
    <name evidence="1" type="ORF">O0554_25305</name>
</gene>
<comment type="caution">
    <text evidence="1">The sequence shown here is derived from an EMBL/GenBank/DDBJ whole genome shotgun (WGS) entry which is preliminary data.</text>
</comment>